<dbReference type="Gene3D" id="3.90.1150.10">
    <property type="entry name" value="Aspartate Aminotransferase, domain 1"/>
    <property type="match status" value="1"/>
</dbReference>
<comment type="caution">
    <text evidence="4">The sequence shown here is derived from an EMBL/GenBank/DDBJ whole genome shotgun (WGS) entry which is preliminary data.</text>
</comment>
<proteinExistence type="inferred from homology"/>
<dbReference type="GO" id="GO:0031071">
    <property type="term" value="F:cysteine desulfurase activity"/>
    <property type="evidence" value="ECO:0007669"/>
    <property type="project" value="UniProtKB-EC"/>
</dbReference>
<dbReference type="InterPro" id="IPR015421">
    <property type="entry name" value="PyrdxlP-dep_Trfase_major"/>
</dbReference>
<protein>
    <submittedName>
        <fullName evidence="4">Cysteine desulfurase IscS</fullName>
        <ecNumber evidence="4">2.8.1.7</ecNumber>
    </submittedName>
</protein>
<dbReference type="InterPro" id="IPR000192">
    <property type="entry name" value="Aminotrans_V_dom"/>
</dbReference>
<name>A0A645DYR6_9ZZZZ</name>
<gene>
    <name evidence="4" type="primary">iscS_52</name>
    <name evidence="4" type="ORF">SDC9_141424</name>
</gene>
<organism evidence="4">
    <name type="scientific">bioreactor metagenome</name>
    <dbReference type="NCBI Taxonomy" id="1076179"/>
    <lineage>
        <taxon>unclassified sequences</taxon>
        <taxon>metagenomes</taxon>
        <taxon>ecological metagenomes</taxon>
    </lineage>
</organism>
<dbReference type="EMBL" id="VSSQ01040941">
    <property type="protein sequence ID" value="MPM94278.1"/>
    <property type="molecule type" value="Genomic_DNA"/>
</dbReference>
<dbReference type="AlphaFoldDB" id="A0A645DYR6"/>
<evidence type="ECO:0000256" key="1">
    <source>
        <dbReference type="ARBA" id="ARBA00001933"/>
    </source>
</evidence>
<evidence type="ECO:0000256" key="2">
    <source>
        <dbReference type="ARBA" id="ARBA00006490"/>
    </source>
</evidence>
<dbReference type="InterPro" id="IPR015422">
    <property type="entry name" value="PyrdxlP-dep_Trfase_small"/>
</dbReference>
<sequence length="237" mass="25369">MHVNNEVGAVNDLSAVSALVKTRAPNAVVHSDGVQAFCKLPFSRTAADLYSISAHKFHAPKGVGALMVRSGVKFAGGQIGGGQEKNLRSGTMNVPGILGLDAALAAYRQEQGAWISRMRACKTRLAENLLSIPDAQVNGPSPECGSPHILNVSFPGVRGEVLVNALSEREIYVSTGSACSAHQKGQNRILTAMGITSARAEGVLRFSFCPFHTPDEMDRTAQALLEQVAFLRRFQRR</sequence>
<dbReference type="InterPro" id="IPR015424">
    <property type="entry name" value="PyrdxlP-dep_Trfase"/>
</dbReference>
<dbReference type="SUPFAM" id="SSF53383">
    <property type="entry name" value="PLP-dependent transferases"/>
    <property type="match status" value="1"/>
</dbReference>
<dbReference type="PANTHER" id="PTHR11601">
    <property type="entry name" value="CYSTEINE DESULFURYLASE FAMILY MEMBER"/>
    <property type="match status" value="1"/>
</dbReference>
<comment type="similarity">
    <text evidence="2">Belongs to the class-V pyridoxal-phosphate-dependent aminotransferase family. NifS/IscS subfamily.</text>
</comment>
<dbReference type="Pfam" id="PF00266">
    <property type="entry name" value="Aminotran_5"/>
    <property type="match status" value="1"/>
</dbReference>
<evidence type="ECO:0000313" key="4">
    <source>
        <dbReference type="EMBL" id="MPM94278.1"/>
    </source>
</evidence>
<keyword evidence="4" id="KW-0808">Transferase</keyword>
<evidence type="ECO:0000259" key="3">
    <source>
        <dbReference type="Pfam" id="PF00266"/>
    </source>
</evidence>
<dbReference type="PANTHER" id="PTHR11601:SF34">
    <property type="entry name" value="CYSTEINE DESULFURASE"/>
    <property type="match status" value="1"/>
</dbReference>
<dbReference type="EC" id="2.8.1.7" evidence="4"/>
<comment type="cofactor">
    <cofactor evidence="1">
        <name>pyridoxal 5'-phosphate</name>
        <dbReference type="ChEBI" id="CHEBI:597326"/>
    </cofactor>
</comment>
<feature type="domain" description="Aminotransferase class V" evidence="3">
    <location>
        <begin position="1"/>
        <end position="219"/>
    </location>
</feature>
<accession>A0A645DYR6</accession>
<reference evidence="4" key="1">
    <citation type="submission" date="2019-08" db="EMBL/GenBank/DDBJ databases">
        <authorList>
            <person name="Kucharzyk K."/>
            <person name="Murdoch R.W."/>
            <person name="Higgins S."/>
            <person name="Loffler F."/>
        </authorList>
    </citation>
    <scope>NUCLEOTIDE SEQUENCE</scope>
</reference>
<dbReference type="Gene3D" id="3.40.640.10">
    <property type="entry name" value="Type I PLP-dependent aspartate aminotransferase-like (Major domain)"/>
    <property type="match status" value="1"/>
</dbReference>